<dbReference type="SUPFAM" id="SSF55729">
    <property type="entry name" value="Acyl-CoA N-acyltransferases (Nat)"/>
    <property type="match status" value="1"/>
</dbReference>
<sequence>MQILVKSASKLNNEELNWINSVVSENFNKPLLNQDLLNSLKYTKSLWFICFIKNKKMGLASLRDIEEDNLTNICILPEYRNNGYGSMLINNVILFYREHKKSLNNITLTVDKNDSFLVELYTRKGFEIYKTSDIQHYMEFKNKKSYFV</sequence>
<accession>A0A6C0J3A6</accession>
<dbReference type="InterPro" id="IPR016181">
    <property type="entry name" value="Acyl_CoA_acyltransferase"/>
</dbReference>
<dbReference type="GO" id="GO:0016747">
    <property type="term" value="F:acyltransferase activity, transferring groups other than amino-acyl groups"/>
    <property type="evidence" value="ECO:0007669"/>
    <property type="project" value="InterPro"/>
</dbReference>
<evidence type="ECO:0000259" key="1">
    <source>
        <dbReference type="PROSITE" id="PS51186"/>
    </source>
</evidence>
<dbReference type="EMBL" id="MN740316">
    <property type="protein sequence ID" value="QHT99802.1"/>
    <property type="molecule type" value="Genomic_DNA"/>
</dbReference>
<dbReference type="AlphaFoldDB" id="A0A6C0J3A6"/>
<dbReference type="Gene3D" id="3.40.630.30">
    <property type="match status" value="1"/>
</dbReference>
<dbReference type="Pfam" id="PF00583">
    <property type="entry name" value="Acetyltransf_1"/>
    <property type="match status" value="1"/>
</dbReference>
<dbReference type="CDD" id="cd04301">
    <property type="entry name" value="NAT_SF"/>
    <property type="match status" value="1"/>
</dbReference>
<name>A0A6C0J3A6_9ZZZZ</name>
<feature type="domain" description="N-acetyltransferase" evidence="1">
    <location>
        <begin position="3"/>
        <end position="143"/>
    </location>
</feature>
<organism evidence="2">
    <name type="scientific">viral metagenome</name>
    <dbReference type="NCBI Taxonomy" id="1070528"/>
    <lineage>
        <taxon>unclassified sequences</taxon>
        <taxon>metagenomes</taxon>
        <taxon>organismal metagenomes</taxon>
    </lineage>
</organism>
<dbReference type="InterPro" id="IPR000182">
    <property type="entry name" value="GNAT_dom"/>
</dbReference>
<dbReference type="PROSITE" id="PS51186">
    <property type="entry name" value="GNAT"/>
    <property type="match status" value="1"/>
</dbReference>
<proteinExistence type="predicted"/>
<reference evidence="2" key="1">
    <citation type="journal article" date="2020" name="Nature">
        <title>Giant virus diversity and host interactions through global metagenomics.</title>
        <authorList>
            <person name="Schulz F."/>
            <person name="Roux S."/>
            <person name="Paez-Espino D."/>
            <person name="Jungbluth S."/>
            <person name="Walsh D.A."/>
            <person name="Denef V.J."/>
            <person name="McMahon K.D."/>
            <person name="Konstantinidis K.T."/>
            <person name="Eloe-Fadrosh E.A."/>
            <person name="Kyrpides N.C."/>
            <person name="Woyke T."/>
        </authorList>
    </citation>
    <scope>NUCLEOTIDE SEQUENCE</scope>
    <source>
        <strain evidence="2">GVMAG-M-3300025727-45</strain>
    </source>
</reference>
<protein>
    <recommendedName>
        <fullName evidence="1">N-acetyltransferase domain-containing protein</fullName>
    </recommendedName>
</protein>
<evidence type="ECO:0000313" key="2">
    <source>
        <dbReference type="EMBL" id="QHT99802.1"/>
    </source>
</evidence>